<comment type="caution">
    <text evidence="2">The sequence shown here is derived from an EMBL/GenBank/DDBJ whole genome shotgun (WGS) entry which is preliminary data.</text>
</comment>
<keyword evidence="3" id="KW-1185">Reference proteome</keyword>
<organism evidence="2 3">
    <name type="scientific">Arsukibacterium indicum</name>
    <dbReference type="NCBI Taxonomy" id="2848612"/>
    <lineage>
        <taxon>Bacteria</taxon>
        <taxon>Pseudomonadati</taxon>
        <taxon>Pseudomonadota</taxon>
        <taxon>Gammaproteobacteria</taxon>
        <taxon>Chromatiales</taxon>
        <taxon>Chromatiaceae</taxon>
        <taxon>Arsukibacterium</taxon>
    </lineage>
</organism>
<proteinExistence type="predicted"/>
<sequence length="171" mass="19302">MTSSFTQSYSQTFTVTHAKHLASKVAADLKRIQRFYQNGPTDLQIEKFEQELVLLLKHGYLESVKYGFQRNGQWIEPSLFYTASEISSGSIDDDPGKVRPNRDTSGAVFRSFLTYTSKWHALSTQQQDDFDNQSPIRRVGAPVPTINGYLESDRNYSSGGCSLNRSSVRTC</sequence>
<dbReference type="RefSeq" id="WP_217668575.1">
    <property type="nucleotide sequence ID" value="NZ_JAHRID010000003.1"/>
</dbReference>
<dbReference type="Proteomes" id="UP000704611">
    <property type="component" value="Unassembled WGS sequence"/>
</dbReference>
<gene>
    <name evidence="2" type="ORF">KQY15_07500</name>
</gene>
<reference evidence="2 3" key="1">
    <citation type="submission" date="2021-06" db="EMBL/GenBank/DDBJ databases">
        <title>Rheinheimera indica sp. nov., isolated from deep-sea sediment.</title>
        <authorList>
            <person name="Wang Z."/>
            <person name="Zhang X.-Y."/>
        </authorList>
    </citation>
    <scope>NUCLEOTIDE SEQUENCE [LARGE SCALE GENOMIC DNA]</scope>
    <source>
        <strain evidence="2 3">SM2107</strain>
    </source>
</reference>
<evidence type="ECO:0000259" key="1">
    <source>
        <dbReference type="Pfam" id="PF18138"/>
    </source>
</evidence>
<accession>A0ABS6MJK2</accession>
<dbReference type="EMBL" id="JAHRID010000003">
    <property type="protein sequence ID" value="MBV2128935.1"/>
    <property type="molecule type" value="Genomic_DNA"/>
</dbReference>
<evidence type="ECO:0000313" key="3">
    <source>
        <dbReference type="Proteomes" id="UP000704611"/>
    </source>
</evidence>
<evidence type="ECO:0000313" key="2">
    <source>
        <dbReference type="EMBL" id="MBV2128935.1"/>
    </source>
</evidence>
<dbReference type="Pfam" id="PF18138">
    <property type="entry name" value="bacHORMA_1"/>
    <property type="match status" value="1"/>
</dbReference>
<feature type="domain" description="Bacterial HORMA" evidence="1">
    <location>
        <begin position="4"/>
        <end position="169"/>
    </location>
</feature>
<dbReference type="InterPro" id="IPR041162">
    <property type="entry name" value="Bact_HORMA_1"/>
</dbReference>
<name>A0ABS6MJK2_9GAMM</name>
<protein>
    <recommendedName>
        <fullName evidence="1">Bacterial HORMA domain-containing protein</fullName>
    </recommendedName>
</protein>